<evidence type="ECO:0000256" key="6">
    <source>
        <dbReference type="ARBA" id="ARBA00022777"/>
    </source>
</evidence>
<dbReference type="EMBL" id="JAVRJZ010000019">
    <property type="protein sequence ID" value="KAK2707977.1"/>
    <property type="molecule type" value="Genomic_DNA"/>
</dbReference>
<dbReference type="PROSITE" id="PS50011">
    <property type="entry name" value="PROTEIN_KINASE_DOM"/>
    <property type="match status" value="1"/>
</dbReference>
<keyword evidence="3" id="KW-0723">Serine/threonine-protein kinase</keyword>
<dbReference type="Gene3D" id="3.30.200.20">
    <property type="entry name" value="Phosphorylase Kinase, domain 1"/>
    <property type="match status" value="1"/>
</dbReference>
<evidence type="ECO:0000313" key="12">
    <source>
        <dbReference type="Proteomes" id="UP001187531"/>
    </source>
</evidence>
<keyword evidence="4" id="KW-0808">Transferase</keyword>
<organism evidence="11 12">
    <name type="scientific">Artemia franciscana</name>
    <name type="common">Brine shrimp</name>
    <name type="synonym">Artemia sanfranciscana</name>
    <dbReference type="NCBI Taxonomy" id="6661"/>
    <lineage>
        <taxon>Eukaryota</taxon>
        <taxon>Metazoa</taxon>
        <taxon>Ecdysozoa</taxon>
        <taxon>Arthropoda</taxon>
        <taxon>Crustacea</taxon>
        <taxon>Branchiopoda</taxon>
        <taxon>Anostraca</taxon>
        <taxon>Artemiidae</taxon>
        <taxon>Artemia</taxon>
    </lineage>
</organism>
<dbReference type="PANTHER" id="PTHR24346">
    <property type="entry name" value="MAP/MICROTUBULE AFFINITY-REGULATING KINASE"/>
    <property type="match status" value="1"/>
</dbReference>
<dbReference type="EC" id="2.7.11.1" evidence="2"/>
<dbReference type="Proteomes" id="UP001187531">
    <property type="component" value="Unassembled WGS sequence"/>
</dbReference>
<evidence type="ECO:0000256" key="4">
    <source>
        <dbReference type="ARBA" id="ARBA00022679"/>
    </source>
</evidence>
<keyword evidence="12" id="KW-1185">Reference proteome</keyword>
<evidence type="ECO:0000256" key="7">
    <source>
        <dbReference type="ARBA" id="ARBA00022840"/>
    </source>
</evidence>
<accession>A0AA88HN89</accession>
<name>A0AA88HN89_ARTSF</name>
<sequence>MVSSPRVKLLLNKVSGDAVAMKIVDLVKNANVTTSIKKEIAIHKKLNHPHIIKVYGNRKEQGVEYIFLEYASGGELFDRIEPDIGMKPQDAQKYFRHLISGVEYLHSLGIVHRDIKPENLLLDEHDNLKITDFGMATIFRMNGKDRMLDKQCGTLPYVAPEVLSGKQYHGEPADIWSCGVVLVAMLGGELPWDSPTNHCEDYVSWKECGITKQPWCKIENLALSILRRILNHSPPRRYKVSEIKQHQWFTKQFKDQGTPVKLPGTPLKKKIKLNRDSTGREEAILACSQPVHCDRTNQNHCDELQDRTSIGKKQVGLCSFSQPTNPEHMLLTSQCLGTQTQSGSNQPNFSQSGRNRIRLKKCVYGSLVHIETNAMESRVIVYSRVEKNGTVVTFRALQLL</sequence>
<dbReference type="GO" id="GO:0005737">
    <property type="term" value="C:cytoplasm"/>
    <property type="evidence" value="ECO:0007669"/>
    <property type="project" value="TreeGrafter"/>
</dbReference>
<dbReference type="FunFam" id="1.10.510.10:FF:000301">
    <property type="entry name" value="Serine/threonine-protein kinase Chk1"/>
    <property type="match status" value="1"/>
</dbReference>
<evidence type="ECO:0000256" key="9">
    <source>
        <dbReference type="ARBA" id="ARBA00048679"/>
    </source>
</evidence>
<dbReference type="InterPro" id="IPR000719">
    <property type="entry name" value="Prot_kinase_dom"/>
</dbReference>
<dbReference type="AlphaFoldDB" id="A0AA88HN89"/>
<protein>
    <recommendedName>
        <fullName evidence="2">non-specific serine/threonine protein kinase</fullName>
        <ecNumber evidence="2">2.7.11.1</ecNumber>
    </recommendedName>
</protein>
<dbReference type="PROSITE" id="PS00108">
    <property type="entry name" value="PROTEIN_KINASE_ST"/>
    <property type="match status" value="1"/>
</dbReference>
<gene>
    <name evidence="11" type="ORF">QYM36_015605</name>
</gene>
<dbReference type="GO" id="GO:0004674">
    <property type="term" value="F:protein serine/threonine kinase activity"/>
    <property type="evidence" value="ECO:0007669"/>
    <property type="project" value="UniProtKB-KW"/>
</dbReference>
<feature type="domain" description="Protein kinase" evidence="10">
    <location>
        <begin position="1"/>
        <end position="249"/>
    </location>
</feature>
<dbReference type="Gene3D" id="1.10.510.10">
    <property type="entry name" value="Transferase(Phosphotransferase) domain 1"/>
    <property type="match status" value="1"/>
</dbReference>
<dbReference type="SUPFAM" id="SSF56112">
    <property type="entry name" value="Protein kinase-like (PK-like)"/>
    <property type="match status" value="1"/>
</dbReference>
<comment type="similarity">
    <text evidence="1">Belongs to the protein kinase superfamily. CAMK Ser/Thr protein kinase family. NIM1 subfamily.</text>
</comment>
<dbReference type="InterPro" id="IPR011009">
    <property type="entry name" value="Kinase-like_dom_sf"/>
</dbReference>
<comment type="caution">
    <text evidence="11">The sequence shown here is derived from an EMBL/GenBank/DDBJ whole genome shotgun (WGS) entry which is preliminary data.</text>
</comment>
<dbReference type="GO" id="GO:0035556">
    <property type="term" value="P:intracellular signal transduction"/>
    <property type="evidence" value="ECO:0007669"/>
    <property type="project" value="TreeGrafter"/>
</dbReference>
<reference evidence="11" key="1">
    <citation type="submission" date="2023-07" db="EMBL/GenBank/DDBJ databases">
        <title>Chromosome-level genome assembly of Artemia franciscana.</title>
        <authorList>
            <person name="Jo E."/>
        </authorList>
    </citation>
    <scope>NUCLEOTIDE SEQUENCE</scope>
    <source>
        <tissue evidence="11">Whole body</tissue>
    </source>
</reference>
<proteinExistence type="inferred from homology"/>
<dbReference type="GO" id="GO:0005524">
    <property type="term" value="F:ATP binding"/>
    <property type="evidence" value="ECO:0007669"/>
    <property type="project" value="UniProtKB-KW"/>
</dbReference>
<keyword evidence="7" id="KW-0067">ATP-binding</keyword>
<dbReference type="SMART" id="SM00220">
    <property type="entry name" value="S_TKc"/>
    <property type="match status" value="1"/>
</dbReference>
<evidence type="ECO:0000259" key="10">
    <source>
        <dbReference type="PROSITE" id="PS50011"/>
    </source>
</evidence>
<evidence type="ECO:0000256" key="1">
    <source>
        <dbReference type="ARBA" id="ARBA00010791"/>
    </source>
</evidence>
<keyword evidence="6" id="KW-0418">Kinase</keyword>
<evidence type="ECO:0000256" key="3">
    <source>
        <dbReference type="ARBA" id="ARBA00022527"/>
    </source>
</evidence>
<evidence type="ECO:0000313" key="11">
    <source>
        <dbReference type="EMBL" id="KAK2707977.1"/>
    </source>
</evidence>
<keyword evidence="5" id="KW-0547">Nucleotide-binding</keyword>
<evidence type="ECO:0000256" key="8">
    <source>
        <dbReference type="ARBA" id="ARBA00047899"/>
    </source>
</evidence>
<evidence type="ECO:0000256" key="5">
    <source>
        <dbReference type="ARBA" id="ARBA00022741"/>
    </source>
</evidence>
<comment type="catalytic activity">
    <reaction evidence="8">
        <text>L-threonyl-[protein] + ATP = O-phospho-L-threonyl-[protein] + ADP + H(+)</text>
        <dbReference type="Rhea" id="RHEA:46608"/>
        <dbReference type="Rhea" id="RHEA-COMP:11060"/>
        <dbReference type="Rhea" id="RHEA-COMP:11605"/>
        <dbReference type="ChEBI" id="CHEBI:15378"/>
        <dbReference type="ChEBI" id="CHEBI:30013"/>
        <dbReference type="ChEBI" id="CHEBI:30616"/>
        <dbReference type="ChEBI" id="CHEBI:61977"/>
        <dbReference type="ChEBI" id="CHEBI:456216"/>
        <dbReference type="EC" id="2.7.11.1"/>
    </reaction>
</comment>
<evidence type="ECO:0000256" key="2">
    <source>
        <dbReference type="ARBA" id="ARBA00012513"/>
    </source>
</evidence>
<comment type="catalytic activity">
    <reaction evidence="9">
        <text>L-seryl-[protein] + ATP = O-phospho-L-seryl-[protein] + ADP + H(+)</text>
        <dbReference type="Rhea" id="RHEA:17989"/>
        <dbReference type="Rhea" id="RHEA-COMP:9863"/>
        <dbReference type="Rhea" id="RHEA-COMP:11604"/>
        <dbReference type="ChEBI" id="CHEBI:15378"/>
        <dbReference type="ChEBI" id="CHEBI:29999"/>
        <dbReference type="ChEBI" id="CHEBI:30616"/>
        <dbReference type="ChEBI" id="CHEBI:83421"/>
        <dbReference type="ChEBI" id="CHEBI:456216"/>
        <dbReference type="EC" id="2.7.11.1"/>
    </reaction>
</comment>
<dbReference type="Pfam" id="PF00069">
    <property type="entry name" value="Pkinase"/>
    <property type="match status" value="1"/>
</dbReference>
<dbReference type="InterPro" id="IPR008271">
    <property type="entry name" value="Ser/Thr_kinase_AS"/>
</dbReference>
<dbReference type="PANTHER" id="PTHR24346:SF107">
    <property type="entry name" value="SERINE_THREONINE-PROTEIN KINASE CHK1"/>
    <property type="match status" value="1"/>
</dbReference>